<organism evidence="1">
    <name type="scientific">Pseudomonas putida</name>
    <name type="common">Arthrobacter siderocapsulatus</name>
    <dbReference type="NCBI Taxonomy" id="303"/>
    <lineage>
        <taxon>Bacteria</taxon>
        <taxon>Pseudomonadati</taxon>
        <taxon>Pseudomonadota</taxon>
        <taxon>Gammaproteobacteria</taxon>
        <taxon>Pseudomonadales</taxon>
        <taxon>Pseudomonadaceae</taxon>
        <taxon>Pseudomonas</taxon>
    </lineage>
</organism>
<dbReference type="AlphaFoldDB" id="A0A1B2F926"/>
<accession>A0A1B2F926</accession>
<sequence length="100" mass="11495">MNKIESSTFRHWLNNLKDEIGKARIVARINRLIEGLPGDISPIGHGVSELRIHYGPGYRVYFHQMGDTLLILLCAGDKGSQRRDIKTAHQILRSWRMQND</sequence>
<name>A0A1B2F926_PSEPU</name>
<dbReference type="InterPro" id="IPR009241">
    <property type="entry name" value="HigB-like"/>
</dbReference>
<evidence type="ECO:0008006" key="2">
    <source>
        <dbReference type="Google" id="ProtNLM"/>
    </source>
</evidence>
<dbReference type="PANTHER" id="PTHR41791:SF1">
    <property type="entry name" value="SSL7039 PROTEIN"/>
    <property type="match status" value="1"/>
</dbReference>
<reference evidence="1" key="1">
    <citation type="submission" date="2016-07" db="EMBL/GenBank/DDBJ databases">
        <title>New class B carbapenemase carried by novel plasmid in Pseudomonas putida enviromental strain in eastern Amazonia.</title>
        <authorList>
            <person name="Souza C.O."/>
            <person name="Lima K.V."/>
            <person name="Brasiliense D.M."/>
            <person name="Perez-Chaparro P.J."/>
            <person name="Mamizuka E.M."/>
            <person name="Lima M.O."/>
            <person name="Lima L.N."/>
            <person name="McCulloch J.A."/>
        </authorList>
    </citation>
    <scope>NUCLEOTIDE SEQUENCE [LARGE SCALE GENOMIC DNA]</scope>
    <source>
        <strain evidence="1">IEC33019</strain>
    </source>
</reference>
<proteinExistence type="predicted"/>
<dbReference type="NCBIfam" id="TIGR02683">
    <property type="entry name" value="upstrm_HI1419"/>
    <property type="match status" value="1"/>
</dbReference>
<dbReference type="RefSeq" id="WP_081337477.1">
    <property type="nucleotide sequence ID" value="NZ_CP016634.1"/>
</dbReference>
<dbReference type="PANTHER" id="PTHR41791">
    <property type="entry name" value="SSL7039 PROTEIN"/>
    <property type="match status" value="1"/>
</dbReference>
<dbReference type="PIRSF" id="PIRSF028744">
    <property type="entry name" value="Addict_mod_HI1419"/>
    <property type="match status" value="1"/>
</dbReference>
<dbReference type="EMBL" id="CP016634">
    <property type="protein sequence ID" value="ANY88788.1"/>
    <property type="molecule type" value="Genomic_DNA"/>
</dbReference>
<evidence type="ECO:0000313" key="1">
    <source>
        <dbReference type="EMBL" id="ANY88788.1"/>
    </source>
</evidence>
<gene>
    <name evidence="1" type="ORF">IEC33019_3261</name>
</gene>
<dbReference type="Pfam" id="PF05973">
    <property type="entry name" value="Gp49"/>
    <property type="match status" value="1"/>
</dbReference>
<dbReference type="InterPro" id="IPR014056">
    <property type="entry name" value="TypeIITA-like_toxin_pred"/>
</dbReference>
<protein>
    <recommendedName>
        <fullName evidence="2">Type II toxin-antitoxin system RelE/ParE family toxin</fullName>
    </recommendedName>
</protein>